<organism evidence="2">
    <name type="scientific">uncultured Caudovirales phage</name>
    <dbReference type="NCBI Taxonomy" id="2100421"/>
    <lineage>
        <taxon>Viruses</taxon>
        <taxon>Duplodnaviria</taxon>
        <taxon>Heunggongvirae</taxon>
        <taxon>Uroviricota</taxon>
        <taxon>Caudoviricetes</taxon>
        <taxon>Peduoviridae</taxon>
        <taxon>Maltschvirus</taxon>
        <taxon>Maltschvirus maltsch</taxon>
    </lineage>
</organism>
<gene>
    <name evidence="2" type="ORF">UFOVP46_65</name>
</gene>
<proteinExistence type="predicted"/>
<evidence type="ECO:0000256" key="1">
    <source>
        <dbReference type="SAM" id="MobiDB-lite"/>
    </source>
</evidence>
<feature type="compositionally biased region" description="Polar residues" evidence="1">
    <location>
        <begin position="68"/>
        <end position="82"/>
    </location>
</feature>
<feature type="compositionally biased region" description="Polar residues" evidence="1">
    <location>
        <begin position="42"/>
        <end position="58"/>
    </location>
</feature>
<dbReference type="EMBL" id="LR796174">
    <property type="protein sequence ID" value="CAB4123644.1"/>
    <property type="molecule type" value="Genomic_DNA"/>
</dbReference>
<accession>A0A6J5KMQ3</accession>
<name>A0A6J5KMQ3_9CAUD</name>
<reference evidence="2" key="1">
    <citation type="submission" date="2020-04" db="EMBL/GenBank/DDBJ databases">
        <authorList>
            <person name="Chiriac C."/>
            <person name="Salcher M."/>
            <person name="Ghai R."/>
            <person name="Kavagutti S V."/>
        </authorList>
    </citation>
    <scope>NUCLEOTIDE SEQUENCE</scope>
</reference>
<evidence type="ECO:0000313" key="2">
    <source>
        <dbReference type="EMBL" id="CAB4123644.1"/>
    </source>
</evidence>
<feature type="region of interest" description="Disordered" evidence="1">
    <location>
        <begin position="41"/>
        <end position="82"/>
    </location>
</feature>
<protein>
    <submittedName>
        <fullName evidence="2">Uncharacterized protein</fullName>
    </submittedName>
</protein>
<sequence>MASVLSASQAGAKYGIPASDPGSSFAKNAFQGTTRVLPYAEQNRTTVGRRTSWESQLGTGPGSFINFGDNTPQTNLPTPAGA</sequence>